<dbReference type="Proteomes" id="UP000265515">
    <property type="component" value="Unassembled WGS sequence"/>
</dbReference>
<feature type="compositionally biased region" description="Basic and acidic residues" evidence="1">
    <location>
        <begin position="30"/>
        <end position="43"/>
    </location>
</feature>
<organism evidence="2 3">
    <name type="scientific">Chara braunii</name>
    <name type="common">Braun's stonewort</name>
    <dbReference type="NCBI Taxonomy" id="69332"/>
    <lineage>
        <taxon>Eukaryota</taxon>
        <taxon>Viridiplantae</taxon>
        <taxon>Streptophyta</taxon>
        <taxon>Charophyceae</taxon>
        <taxon>Charales</taxon>
        <taxon>Characeae</taxon>
        <taxon>Chara</taxon>
    </lineage>
</organism>
<evidence type="ECO:0000256" key="1">
    <source>
        <dbReference type="SAM" id="MobiDB-lite"/>
    </source>
</evidence>
<dbReference type="EMBL" id="BFEA01000033">
    <property type="protein sequence ID" value="GBG62882.1"/>
    <property type="molecule type" value="Genomic_DNA"/>
</dbReference>
<evidence type="ECO:0000313" key="2">
    <source>
        <dbReference type="EMBL" id="GBG62882.1"/>
    </source>
</evidence>
<sequence>MTFRPPTVQGRMAQAAQTRGQSKASASLEPPRREPESERRNEAVEVEEDDDEEEQDERIRQEQDRRAEQRAKKRGAQEEAKPILLDAAPKRNKYAVRLEEGFDVEKVIDRLLEGHNDLVTLKEILTSAPKLRNELKGRLSRRLVSNVYLSVILPKEAEWVETETKMDWKCVACGMVNLVVKGSKCAAMVDTGAKMNIIKEADTLRFGLEINRSDCGVLHGANC</sequence>
<dbReference type="Gramene" id="GBG62882">
    <property type="protein sequence ID" value="GBG62882"/>
    <property type="gene ID" value="CBR_g34254"/>
</dbReference>
<proteinExistence type="predicted"/>
<comment type="caution">
    <text evidence="2">The sequence shown here is derived from an EMBL/GenBank/DDBJ whole genome shotgun (WGS) entry which is preliminary data.</text>
</comment>
<feature type="compositionally biased region" description="Acidic residues" evidence="1">
    <location>
        <begin position="44"/>
        <end position="56"/>
    </location>
</feature>
<accession>A0A388JYN5</accession>
<feature type="compositionally biased region" description="Polar residues" evidence="1">
    <location>
        <begin position="15"/>
        <end position="25"/>
    </location>
</feature>
<feature type="compositionally biased region" description="Basic and acidic residues" evidence="1">
    <location>
        <begin position="57"/>
        <end position="81"/>
    </location>
</feature>
<reference evidence="2 3" key="1">
    <citation type="journal article" date="2018" name="Cell">
        <title>The Chara Genome: Secondary Complexity and Implications for Plant Terrestrialization.</title>
        <authorList>
            <person name="Nishiyama T."/>
            <person name="Sakayama H."/>
            <person name="Vries J.D."/>
            <person name="Buschmann H."/>
            <person name="Saint-Marcoux D."/>
            <person name="Ullrich K.K."/>
            <person name="Haas F.B."/>
            <person name="Vanderstraeten L."/>
            <person name="Becker D."/>
            <person name="Lang D."/>
            <person name="Vosolsobe S."/>
            <person name="Rombauts S."/>
            <person name="Wilhelmsson P.K.I."/>
            <person name="Janitza P."/>
            <person name="Kern R."/>
            <person name="Heyl A."/>
            <person name="Rumpler F."/>
            <person name="Villalobos L.I.A.C."/>
            <person name="Clay J.M."/>
            <person name="Skokan R."/>
            <person name="Toyoda A."/>
            <person name="Suzuki Y."/>
            <person name="Kagoshima H."/>
            <person name="Schijlen E."/>
            <person name="Tajeshwar N."/>
            <person name="Catarino B."/>
            <person name="Hetherington A.J."/>
            <person name="Saltykova A."/>
            <person name="Bonnot C."/>
            <person name="Breuninger H."/>
            <person name="Symeonidi A."/>
            <person name="Radhakrishnan G.V."/>
            <person name="Van Nieuwerburgh F."/>
            <person name="Deforce D."/>
            <person name="Chang C."/>
            <person name="Karol K.G."/>
            <person name="Hedrich R."/>
            <person name="Ulvskov P."/>
            <person name="Glockner G."/>
            <person name="Delwiche C.F."/>
            <person name="Petrasek J."/>
            <person name="Van de Peer Y."/>
            <person name="Friml J."/>
            <person name="Beilby M."/>
            <person name="Dolan L."/>
            <person name="Kohara Y."/>
            <person name="Sugano S."/>
            <person name="Fujiyama A."/>
            <person name="Delaux P.-M."/>
            <person name="Quint M."/>
            <person name="TheiBen G."/>
            <person name="Hagemann M."/>
            <person name="Harholt J."/>
            <person name="Dunand C."/>
            <person name="Zachgo S."/>
            <person name="Langdale J."/>
            <person name="Maumus F."/>
            <person name="Straeten D.V.D."/>
            <person name="Gould S.B."/>
            <person name="Rensing S.A."/>
        </authorList>
    </citation>
    <scope>NUCLEOTIDE SEQUENCE [LARGE SCALE GENOMIC DNA]</scope>
    <source>
        <strain evidence="2 3">S276</strain>
    </source>
</reference>
<dbReference type="AlphaFoldDB" id="A0A388JYN5"/>
<evidence type="ECO:0000313" key="3">
    <source>
        <dbReference type="Proteomes" id="UP000265515"/>
    </source>
</evidence>
<protein>
    <recommendedName>
        <fullName evidence="4">Aspartic peptidase DDI1-type domain-containing protein</fullName>
    </recommendedName>
</protein>
<gene>
    <name evidence="2" type="ORF">CBR_g34254</name>
</gene>
<evidence type="ECO:0008006" key="4">
    <source>
        <dbReference type="Google" id="ProtNLM"/>
    </source>
</evidence>
<feature type="region of interest" description="Disordered" evidence="1">
    <location>
        <begin position="1"/>
        <end position="84"/>
    </location>
</feature>
<name>A0A388JYN5_CHABU</name>
<keyword evidence="3" id="KW-1185">Reference proteome</keyword>